<dbReference type="Pfam" id="PF13377">
    <property type="entry name" value="Peripla_BP_3"/>
    <property type="match status" value="1"/>
</dbReference>
<evidence type="ECO:0000313" key="8">
    <source>
        <dbReference type="Proteomes" id="UP001499884"/>
    </source>
</evidence>
<dbReference type="Proteomes" id="UP001499884">
    <property type="component" value="Unassembled WGS sequence"/>
</dbReference>
<evidence type="ECO:0000313" key="7">
    <source>
        <dbReference type="EMBL" id="GAA3751821.1"/>
    </source>
</evidence>
<keyword evidence="8" id="KW-1185">Reference proteome</keyword>
<organism evidence="7 8">
    <name type="scientific">Streptomyces tremellae</name>
    <dbReference type="NCBI Taxonomy" id="1124239"/>
    <lineage>
        <taxon>Bacteria</taxon>
        <taxon>Bacillati</taxon>
        <taxon>Actinomycetota</taxon>
        <taxon>Actinomycetes</taxon>
        <taxon>Kitasatosporales</taxon>
        <taxon>Streptomycetaceae</taxon>
        <taxon>Streptomyces</taxon>
    </lineage>
</organism>
<dbReference type="PROSITE" id="PS50932">
    <property type="entry name" value="HTH_LACI_2"/>
    <property type="match status" value="1"/>
</dbReference>
<keyword evidence="2" id="KW-0805">Transcription regulation</keyword>
<evidence type="ECO:0000259" key="6">
    <source>
        <dbReference type="PROSITE" id="PS50932"/>
    </source>
</evidence>
<dbReference type="Pfam" id="PF00356">
    <property type="entry name" value="LacI"/>
    <property type="match status" value="1"/>
</dbReference>
<dbReference type="PANTHER" id="PTHR30146:SF148">
    <property type="entry name" value="HTH-TYPE TRANSCRIPTIONAL REPRESSOR PURR-RELATED"/>
    <property type="match status" value="1"/>
</dbReference>
<name>A0ABP7G581_9ACTN</name>
<sequence>MTQKQIARELGLAVSTVSRALTGQPHVGEATRKAVLAAAERHGYRPNAVARALRRRETRMIGVVVPDMLNHFYAACTTVLQESFEDHGYGMLLAVTGNDPQRERTALARLRDAQVEGVVLVPSATPRSTGPLDLPVVEMIRTSGRTQVDTVQCAEHETAAEAIGHLASLGHRRIAVIAGEPEFSTTRERVAGARAALAGLGLPPARVLTRDHTRAWGTEAMRQLVTGEEPPTAVFAASSELALGALHEAQRLGIGIPGRLSLAALGNTDWFDVCRPPVTACAQPLAEVGMISAQILLSRLAGARRSPSHIRVSGRLVVRGTTSAPGARRDGDRPREASGASADGPANSPTGGLG</sequence>
<dbReference type="InterPro" id="IPR010982">
    <property type="entry name" value="Lambda_DNA-bd_dom_sf"/>
</dbReference>
<feature type="domain" description="HTH lacI-type" evidence="6">
    <location>
        <begin position="1"/>
        <end position="55"/>
    </location>
</feature>
<keyword evidence="4" id="KW-0804">Transcription</keyword>
<gene>
    <name evidence="7" type="ORF">GCM10023082_54560</name>
</gene>
<feature type="region of interest" description="Disordered" evidence="5">
    <location>
        <begin position="312"/>
        <end position="354"/>
    </location>
</feature>
<evidence type="ECO:0000256" key="3">
    <source>
        <dbReference type="ARBA" id="ARBA00023125"/>
    </source>
</evidence>
<dbReference type="SUPFAM" id="SSF53822">
    <property type="entry name" value="Periplasmic binding protein-like I"/>
    <property type="match status" value="1"/>
</dbReference>
<evidence type="ECO:0000256" key="5">
    <source>
        <dbReference type="SAM" id="MobiDB-lite"/>
    </source>
</evidence>
<dbReference type="Gene3D" id="3.40.50.2300">
    <property type="match status" value="2"/>
</dbReference>
<dbReference type="InterPro" id="IPR046335">
    <property type="entry name" value="LacI/GalR-like_sensor"/>
</dbReference>
<evidence type="ECO:0000256" key="2">
    <source>
        <dbReference type="ARBA" id="ARBA00023015"/>
    </source>
</evidence>
<feature type="compositionally biased region" description="Basic and acidic residues" evidence="5">
    <location>
        <begin position="327"/>
        <end position="336"/>
    </location>
</feature>
<dbReference type="CDD" id="cd06267">
    <property type="entry name" value="PBP1_LacI_sugar_binding-like"/>
    <property type="match status" value="1"/>
</dbReference>
<accession>A0ABP7G581</accession>
<dbReference type="CDD" id="cd01392">
    <property type="entry name" value="HTH_LacI"/>
    <property type="match status" value="1"/>
</dbReference>
<reference evidence="8" key="1">
    <citation type="journal article" date="2019" name="Int. J. Syst. Evol. Microbiol.">
        <title>The Global Catalogue of Microorganisms (GCM) 10K type strain sequencing project: providing services to taxonomists for standard genome sequencing and annotation.</title>
        <authorList>
            <consortium name="The Broad Institute Genomics Platform"/>
            <consortium name="The Broad Institute Genome Sequencing Center for Infectious Disease"/>
            <person name="Wu L."/>
            <person name="Ma J."/>
        </authorList>
    </citation>
    <scope>NUCLEOTIDE SEQUENCE [LARGE SCALE GENOMIC DNA]</scope>
    <source>
        <strain evidence="8">JCM 30846</strain>
    </source>
</reference>
<dbReference type="InterPro" id="IPR028082">
    <property type="entry name" value="Peripla_BP_I"/>
</dbReference>
<dbReference type="SUPFAM" id="SSF47413">
    <property type="entry name" value="lambda repressor-like DNA-binding domains"/>
    <property type="match status" value="1"/>
</dbReference>
<dbReference type="Gene3D" id="1.10.260.40">
    <property type="entry name" value="lambda repressor-like DNA-binding domains"/>
    <property type="match status" value="1"/>
</dbReference>
<dbReference type="GO" id="GO:0003677">
    <property type="term" value="F:DNA binding"/>
    <property type="evidence" value="ECO:0007669"/>
    <property type="project" value="UniProtKB-KW"/>
</dbReference>
<dbReference type="SMART" id="SM00354">
    <property type="entry name" value="HTH_LACI"/>
    <property type="match status" value="1"/>
</dbReference>
<keyword evidence="1" id="KW-0678">Repressor</keyword>
<proteinExistence type="predicted"/>
<evidence type="ECO:0000256" key="1">
    <source>
        <dbReference type="ARBA" id="ARBA00022491"/>
    </source>
</evidence>
<keyword evidence="3 7" id="KW-0238">DNA-binding</keyword>
<evidence type="ECO:0000256" key="4">
    <source>
        <dbReference type="ARBA" id="ARBA00023163"/>
    </source>
</evidence>
<dbReference type="InterPro" id="IPR000843">
    <property type="entry name" value="HTH_LacI"/>
</dbReference>
<dbReference type="EMBL" id="BAABEP010000055">
    <property type="protein sequence ID" value="GAA3751821.1"/>
    <property type="molecule type" value="Genomic_DNA"/>
</dbReference>
<dbReference type="PANTHER" id="PTHR30146">
    <property type="entry name" value="LACI-RELATED TRANSCRIPTIONAL REPRESSOR"/>
    <property type="match status" value="1"/>
</dbReference>
<comment type="caution">
    <text evidence="7">The sequence shown here is derived from an EMBL/GenBank/DDBJ whole genome shotgun (WGS) entry which is preliminary data.</text>
</comment>
<protein>
    <submittedName>
        <fullName evidence="7">LacI family DNA-binding transcriptional regulator</fullName>
    </submittedName>
</protein>